<dbReference type="Proteomes" id="UP000325315">
    <property type="component" value="Unassembled WGS sequence"/>
</dbReference>
<gene>
    <name evidence="1" type="ORF">EPI10_028338</name>
</gene>
<accession>A0A5B6UUL8</accession>
<evidence type="ECO:0000313" key="1">
    <source>
        <dbReference type="EMBL" id="KAA3461790.1"/>
    </source>
</evidence>
<reference evidence="2" key="1">
    <citation type="journal article" date="2019" name="Plant Biotechnol. J.">
        <title>Genome sequencing of the Australian wild diploid species Gossypium australe highlights disease resistance and delayed gland morphogenesis.</title>
        <authorList>
            <person name="Cai Y."/>
            <person name="Cai X."/>
            <person name="Wang Q."/>
            <person name="Wang P."/>
            <person name="Zhang Y."/>
            <person name="Cai C."/>
            <person name="Xu Y."/>
            <person name="Wang K."/>
            <person name="Zhou Z."/>
            <person name="Wang C."/>
            <person name="Geng S."/>
            <person name="Li B."/>
            <person name="Dong Q."/>
            <person name="Hou Y."/>
            <person name="Wang H."/>
            <person name="Ai P."/>
            <person name="Liu Z."/>
            <person name="Yi F."/>
            <person name="Sun M."/>
            <person name="An G."/>
            <person name="Cheng J."/>
            <person name="Zhang Y."/>
            <person name="Shi Q."/>
            <person name="Xie Y."/>
            <person name="Shi X."/>
            <person name="Chang Y."/>
            <person name="Huang F."/>
            <person name="Chen Y."/>
            <person name="Hong S."/>
            <person name="Mi L."/>
            <person name="Sun Q."/>
            <person name="Zhang L."/>
            <person name="Zhou B."/>
            <person name="Peng R."/>
            <person name="Zhang X."/>
            <person name="Liu F."/>
        </authorList>
    </citation>
    <scope>NUCLEOTIDE SEQUENCE [LARGE SCALE GENOMIC DNA]</scope>
    <source>
        <strain evidence="2">cv. PA1801</strain>
    </source>
</reference>
<proteinExistence type="predicted"/>
<keyword evidence="2" id="KW-1185">Reference proteome</keyword>
<name>A0A5B6UUL8_9ROSI</name>
<dbReference type="AlphaFoldDB" id="A0A5B6UUL8"/>
<organism evidence="1 2">
    <name type="scientific">Gossypium australe</name>
    <dbReference type="NCBI Taxonomy" id="47621"/>
    <lineage>
        <taxon>Eukaryota</taxon>
        <taxon>Viridiplantae</taxon>
        <taxon>Streptophyta</taxon>
        <taxon>Embryophyta</taxon>
        <taxon>Tracheophyta</taxon>
        <taxon>Spermatophyta</taxon>
        <taxon>Magnoliopsida</taxon>
        <taxon>eudicotyledons</taxon>
        <taxon>Gunneridae</taxon>
        <taxon>Pentapetalae</taxon>
        <taxon>rosids</taxon>
        <taxon>malvids</taxon>
        <taxon>Malvales</taxon>
        <taxon>Malvaceae</taxon>
        <taxon>Malvoideae</taxon>
        <taxon>Gossypium</taxon>
    </lineage>
</organism>
<dbReference type="EMBL" id="SMMG02000009">
    <property type="protein sequence ID" value="KAA3461790.1"/>
    <property type="molecule type" value="Genomic_DNA"/>
</dbReference>
<dbReference type="OrthoDB" id="1002461at2759"/>
<comment type="caution">
    <text evidence="1">The sequence shown here is derived from an EMBL/GenBank/DDBJ whole genome shotgun (WGS) entry which is preliminary data.</text>
</comment>
<evidence type="ECO:0000313" key="2">
    <source>
        <dbReference type="Proteomes" id="UP000325315"/>
    </source>
</evidence>
<protein>
    <submittedName>
        <fullName evidence="1">NifU-like protein 2, chloroplastic</fullName>
    </submittedName>
</protein>
<sequence length="239" mass="27668">MLSCRMRSLLFCNWMMNPYMRHGKYLKSYYENALPMGFRVASRWMVVDASMNVALLSKSYNEAYEIIKRRPTNREVSGRRVAGVHEVDALTSLATQNFPSNLDCVYYVGNQNQNRSGQGPQSNFYNSSWRNHPNFSWSNQGARPNNTYMQHRSNQPLGFNQQVQKPSQAEPSNNLEILLKAYMTKNDVLIQSQPTTLENLENQMGKEHCKVVALRSRKTLEPKVVEVEDEHAKRKENQL</sequence>